<evidence type="ECO:0000256" key="1">
    <source>
        <dbReference type="ARBA" id="ARBA00004651"/>
    </source>
</evidence>
<dbReference type="PANTHER" id="PTHR14969:SF62">
    <property type="entry name" value="DECAPRENYLPHOSPHORYL-5-PHOSPHORIBOSE PHOSPHATASE RV3807C-RELATED"/>
    <property type="match status" value="1"/>
</dbReference>
<evidence type="ECO:0000256" key="2">
    <source>
        <dbReference type="ARBA" id="ARBA00022475"/>
    </source>
</evidence>
<accession>A0A9X4XNE4</accession>
<comment type="subcellular location">
    <subcellularLocation>
        <location evidence="1">Cell membrane</location>
        <topology evidence="1">Multi-pass membrane protein</topology>
    </subcellularLocation>
</comment>
<dbReference type="Proteomes" id="UP000438991">
    <property type="component" value="Unassembled WGS sequence"/>
</dbReference>
<evidence type="ECO:0000256" key="3">
    <source>
        <dbReference type="ARBA" id="ARBA00022692"/>
    </source>
</evidence>
<keyword evidence="2" id="KW-1003">Cell membrane</keyword>
<feature type="transmembrane region" description="Helical" evidence="8">
    <location>
        <begin position="226"/>
        <end position="246"/>
    </location>
</feature>
<dbReference type="SUPFAM" id="SSF48317">
    <property type="entry name" value="Acid phosphatase/Vanadium-dependent haloperoxidase"/>
    <property type="match status" value="1"/>
</dbReference>
<dbReference type="SMART" id="SM00014">
    <property type="entry name" value="acidPPc"/>
    <property type="match status" value="1"/>
</dbReference>
<keyword evidence="4" id="KW-0378">Hydrolase</keyword>
<name>A0A9X4XNE4_9BRAD</name>
<dbReference type="AlphaFoldDB" id="A0A9X4XNE4"/>
<evidence type="ECO:0000256" key="4">
    <source>
        <dbReference type="ARBA" id="ARBA00022801"/>
    </source>
</evidence>
<evidence type="ECO:0000256" key="5">
    <source>
        <dbReference type="ARBA" id="ARBA00022989"/>
    </source>
</evidence>
<dbReference type="Gene3D" id="1.20.144.10">
    <property type="entry name" value="Phosphatidic acid phosphatase type 2/haloperoxidase"/>
    <property type="match status" value="1"/>
</dbReference>
<keyword evidence="5 8" id="KW-1133">Transmembrane helix</keyword>
<proteinExistence type="predicted"/>
<feature type="compositionally biased region" description="Low complexity" evidence="7">
    <location>
        <begin position="7"/>
        <end position="18"/>
    </location>
</feature>
<feature type="transmembrane region" description="Helical" evidence="8">
    <location>
        <begin position="58"/>
        <end position="81"/>
    </location>
</feature>
<evidence type="ECO:0000256" key="8">
    <source>
        <dbReference type="SAM" id="Phobius"/>
    </source>
</evidence>
<evidence type="ECO:0000313" key="11">
    <source>
        <dbReference type="Proteomes" id="UP000438991"/>
    </source>
</evidence>
<dbReference type="InterPro" id="IPR000326">
    <property type="entry name" value="PAP2/HPO"/>
</dbReference>
<dbReference type="GO" id="GO:0005886">
    <property type="term" value="C:plasma membrane"/>
    <property type="evidence" value="ECO:0007669"/>
    <property type="project" value="UniProtKB-SubCell"/>
</dbReference>
<keyword evidence="6 8" id="KW-0472">Membrane</keyword>
<evidence type="ECO:0000256" key="7">
    <source>
        <dbReference type="SAM" id="MobiDB-lite"/>
    </source>
</evidence>
<keyword evidence="3 8" id="KW-0812">Transmembrane</keyword>
<dbReference type="PANTHER" id="PTHR14969">
    <property type="entry name" value="SPHINGOSINE-1-PHOSPHATE PHOSPHOHYDROLASE"/>
    <property type="match status" value="1"/>
</dbReference>
<feature type="transmembrane region" description="Helical" evidence="8">
    <location>
        <begin position="129"/>
        <end position="155"/>
    </location>
</feature>
<protein>
    <submittedName>
        <fullName evidence="10">Phosphatase PAP2 family protein</fullName>
    </submittedName>
</protein>
<evidence type="ECO:0000259" key="9">
    <source>
        <dbReference type="SMART" id="SM00014"/>
    </source>
</evidence>
<evidence type="ECO:0000256" key="6">
    <source>
        <dbReference type="ARBA" id="ARBA00023136"/>
    </source>
</evidence>
<feature type="transmembrane region" description="Helical" evidence="8">
    <location>
        <begin position="102"/>
        <end position="123"/>
    </location>
</feature>
<evidence type="ECO:0000313" key="10">
    <source>
        <dbReference type="EMBL" id="MTW17409.1"/>
    </source>
</evidence>
<gene>
    <name evidence="10" type="ORF">GJ689_14475</name>
</gene>
<comment type="caution">
    <text evidence="10">The sequence shown here is derived from an EMBL/GenBank/DDBJ whole genome shotgun (WGS) entry which is preliminary data.</text>
</comment>
<dbReference type="GO" id="GO:0016787">
    <property type="term" value="F:hydrolase activity"/>
    <property type="evidence" value="ECO:0007669"/>
    <property type="project" value="UniProtKB-KW"/>
</dbReference>
<feature type="domain" description="Phosphatidic acid phosphatase type 2/haloperoxidase" evidence="9">
    <location>
        <begin position="135"/>
        <end position="247"/>
    </location>
</feature>
<feature type="region of interest" description="Disordered" evidence="7">
    <location>
        <begin position="1"/>
        <end position="20"/>
    </location>
</feature>
<feature type="transmembrane region" description="Helical" evidence="8">
    <location>
        <begin position="187"/>
        <end position="206"/>
    </location>
</feature>
<dbReference type="RefSeq" id="WP_155480125.1">
    <property type="nucleotide sequence ID" value="NZ_WNKV01000010.1"/>
</dbReference>
<dbReference type="EMBL" id="WNKV01000010">
    <property type="protein sequence ID" value="MTW17409.1"/>
    <property type="molecule type" value="Genomic_DNA"/>
</dbReference>
<reference evidence="10 11" key="1">
    <citation type="submission" date="2019-11" db="EMBL/GenBank/DDBJ databases">
        <title>Whole-genome sequence of Rhodoplanes serenus DSM 18633, type strain.</title>
        <authorList>
            <person name="Kyndt J.A."/>
            <person name="Meyer T.E."/>
        </authorList>
    </citation>
    <scope>NUCLEOTIDE SEQUENCE [LARGE SCALE GENOMIC DNA]</scope>
    <source>
        <strain evidence="10 11">DSM 18633</strain>
    </source>
</reference>
<sequence>MTAVTGPEAAPASAAAPAPGWPRRMTTHLGVWLAVLFTRPRRSWRTPGFKALVLAHRWQAAVALGLVLLAMLVVDPLAAEVKRAPRFVIGIAEDISDLGRSGYILIPVAVLILWIATLLRPGLDRLSRAVLAAFVVRLGFVFVAVGLPGLVGTVLKRWIGRVRPSELGHWAYQPLSWRSEYASLPSGHTITAFAALVAIGAVWPAARPVLWVYALLVGVSRVVVSAHFPSDVIAGAAFGAFGAILVREWFASRGLAFTAGPDGVVRARPGPPAPRVLRALATAVER</sequence>
<organism evidence="10 11">
    <name type="scientific">Rhodoplanes serenus</name>
    <dbReference type="NCBI Taxonomy" id="200615"/>
    <lineage>
        <taxon>Bacteria</taxon>
        <taxon>Pseudomonadati</taxon>
        <taxon>Pseudomonadota</taxon>
        <taxon>Alphaproteobacteria</taxon>
        <taxon>Hyphomicrobiales</taxon>
        <taxon>Nitrobacteraceae</taxon>
        <taxon>Rhodoplanes</taxon>
    </lineage>
</organism>
<dbReference type="InterPro" id="IPR036938">
    <property type="entry name" value="PAP2/HPO_sf"/>
</dbReference>
<dbReference type="Pfam" id="PF01569">
    <property type="entry name" value="PAP2"/>
    <property type="match status" value="1"/>
</dbReference>